<keyword evidence="4 5" id="KW-0472">Membrane</keyword>
<dbReference type="RefSeq" id="WP_380698408.1">
    <property type="nucleotide sequence ID" value="NZ_JBHRYR010000011.1"/>
</dbReference>
<protein>
    <recommendedName>
        <fullName evidence="5">Oxaloacetate decarboxylase gamma chain</fullName>
        <ecNumber evidence="5">7.2.4.2</ecNumber>
    </recommendedName>
</protein>
<dbReference type="NCBIfam" id="TIGR01195">
    <property type="entry name" value="oadG_fam"/>
    <property type="match status" value="1"/>
</dbReference>
<evidence type="ECO:0000256" key="5">
    <source>
        <dbReference type="RuleBase" id="RU004278"/>
    </source>
</evidence>
<accession>A0ABV8A0C1</accession>
<feature type="transmembrane region" description="Helical" evidence="5">
    <location>
        <begin position="12"/>
        <end position="37"/>
    </location>
</feature>
<keyword evidence="5" id="KW-0406">Ion transport</keyword>
<keyword evidence="5" id="KW-0813">Transport</keyword>
<keyword evidence="5" id="KW-0739">Sodium transport</keyword>
<comment type="caution">
    <text evidence="6">The sequence shown here is derived from an EMBL/GenBank/DDBJ whole genome shotgun (WGS) entry which is preliminary data.</text>
</comment>
<name>A0ABV8A0C1_9GAMM</name>
<dbReference type="InterPro" id="IPR005899">
    <property type="entry name" value="Na_pump_deCOase"/>
</dbReference>
<proteinExistence type="inferred from homology"/>
<comment type="catalytic activity">
    <reaction evidence="5">
        <text>oxaloacetate + 2 Na(+)(in) + H(+) = pyruvate + 2 Na(+)(out) + CO2</text>
        <dbReference type="Rhea" id="RHEA:57724"/>
        <dbReference type="ChEBI" id="CHEBI:15361"/>
        <dbReference type="ChEBI" id="CHEBI:15378"/>
        <dbReference type="ChEBI" id="CHEBI:16452"/>
        <dbReference type="ChEBI" id="CHEBI:16526"/>
        <dbReference type="ChEBI" id="CHEBI:29101"/>
        <dbReference type="EC" id="7.2.4.2"/>
    </reaction>
</comment>
<keyword evidence="7" id="KW-1185">Reference proteome</keyword>
<comment type="cofactor">
    <cofactor evidence="5">
        <name>Na(+)</name>
        <dbReference type="ChEBI" id="CHEBI:29101"/>
    </cofactor>
</comment>
<organism evidence="6 7">
    <name type="scientific">Saccharospirillum mangrovi</name>
    <dbReference type="NCBI Taxonomy" id="2161747"/>
    <lineage>
        <taxon>Bacteria</taxon>
        <taxon>Pseudomonadati</taxon>
        <taxon>Pseudomonadota</taxon>
        <taxon>Gammaproteobacteria</taxon>
        <taxon>Oceanospirillales</taxon>
        <taxon>Saccharospirillaceae</taxon>
        <taxon>Saccharospirillum</taxon>
    </lineage>
</organism>
<gene>
    <name evidence="6" type="ORF">ACFOOG_15705</name>
</gene>
<reference evidence="7" key="1">
    <citation type="journal article" date="2019" name="Int. J. Syst. Evol. Microbiol.">
        <title>The Global Catalogue of Microorganisms (GCM) 10K type strain sequencing project: providing services to taxonomists for standard genome sequencing and annotation.</title>
        <authorList>
            <consortium name="The Broad Institute Genomics Platform"/>
            <consortium name="The Broad Institute Genome Sequencing Center for Infectious Disease"/>
            <person name="Wu L."/>
            <person name="Ma J."/>
        </authorList>
    </citation>
    <scope>NUCLEOTIDE SEQUENCE [LARGE SCALE GENOMIC DNA]</scope>
    <source>
        <strain evidence="7">IBRC 10765</strain>
    </source>
</reference>
<evidence type="ECO:0000256" key="4">
    <source>
        <dbReference type="ARBA" id="ARBA00023136"/>
    </source>
</evidence>
<evidence type="ECO:0000313" key="6">
    <source>
        <dbReference type="EMBL" id="MFC3854279.1"/>
    </source>
</evidence>
<keyword evidence="1" id="KW-1003">Cell membrane</keyword>
<dbReference type="Proteomes" id="UP001595617">
    <property type="component" value="Unassembled WGS sequence"/>
</dbReference>
<dbReference type="Pfam" id="PF04277">
    <property type="entry name" value="OAD_gamma"/>
    <property type="match status" value="1"/>
</dbReference>
<dbReference type="EMBL" id="JBHRYR010000011">
    <property type="protein sequence ID" value="MFC3854279.1"/>
    <property type="molecule type" value="Genomic_DNA"/>
</dbReference>
<evidence type="ECO:0000313" key="7">
    <source>
        <dbReference type="Proteomes" id="UP001595617"/>
    </source>
</evidence>
<keyword evidence="2 5" id="KW-0812">Transmembrane</keyword>
<sequence length="77" mass="8294">MSDLMQQGWQLLVLGMGTVFTFLIILTFATTAMTLIVRRIPQAAPVATPTPSQRNNNALQMEKIAAVAAAAKAAHNR</sequence>
<comment type="subcellular location">
    <subcellularLocation>
        <location evidence="5">Cell membrane</location>
        <topology evidence="5">Single-pass membrane protein</topology>
    </subcellularLocation>
</comment>
<dbReference type="EC" id="7.2.4.2" evidence="5"/>
<comment type="function">
    <text evidence="5">Catalyzes the decarboxylation of oxaloacetate coupled to Na(+) translocation.</text>
</comment>
<keyword evidence="5" id="KW-0915">Sodium</keyword>
<evidence type="ECO:0000256" key="3">
    <source>
        <dbReference type="ARBA" id="ARBA00022989"/>
    </source>
</evidence>
<evidence type="ECO:0000256" key="1">
    <source>
        <dbReference type="ARBA" id="ARBA00022475"/>
    </source>
</evidence>
<comment type="similarity">
    <text evidence="5">Belongs to the OadG family.</text>
</comment>
<evidence type="ECO:0000256" key="2">
    <source>
        <dbReference type="ARBA" id="ARBA00022692"/>
    </source>
</evidence>
<keyword evidence="3 5" id="KW-1133">Transmembrane helix</keyword>